<dbReference type="FunFam" id="3.40.50.720:FF:000084">
    <property type="entry name" value="Short-chain dehydrogenase reductase"/>
    <property type="match status" value="1"/>
</dbReference>
<dbReference type="Pfam" id="PF13561">
    <property type="entry name" value="adh_short_C2"/>
    <property type="match status" value="1"/>
</dbReference>
<keyword evidence="5" id="KW-1185">Reference proteome</keyword>
<dbReference type="NCBIfam" id="NF005559">
    <property type="entry name" value="PRK07231.1"/>
    <property type="match status" value="1"/>
</dbReference>
<evidence type="ECO:0000256" key="2">
    <source>
        <dbReference type="ARBA" id="ARBA00023002"/>
    </source>
</evidence>
<evidence type="ECO:0000256" key="1">
    <source>
        <dbReference type="ARBA" id="ARBA00006484"/>
    </source>
</evidence>
<feature type="domain" description="Ketoreductase" evidence="3">
    <location>
        <begin position="11"/>
        <end position="192"/>
    </location>
</feature>
<evidence type="ECO:0000259" key="3">
    <source>
        <dbReference type="SMART" id="SM00822"/>
    </source>
</evidence>
<dbReference type="PRINTS" id="PR00080">
    <property type="entry name" value="SDRFAMILY"/>
</dbReference>
<dbReference type="Proteomes" id="UP000032458">
    <property type="component" value="Unassembled WGS sequence"/>
</dbReference>
<dbReference type="EMBL" id="JRKI01000035">
    <property type="protein sequence ID" value="KIZ15023.1"/>
    <property type="molecule type" value="Genomic_DNA"/>
</dbReference>
<evidence type="ECO:0000313" key="5">
    <source>
        <dbReference type="Proteomes" id="UP000032458"/>
    </source>
</evidence>
<dbReference type="AlphaFoldDB" id="A0A0D7CFP4"/>
<dbReference type="PRINTS" id="PR00081">
    <property type="entry name" value="GDHRDH"/>
</dbReference>
<dbReference type="PANTHER" id="PTHR24321">
    <property type="entry name" value="DEHYDROGENASES, SHORT CHAIN"/>
    <property type="match status" value="1"/>
</dbReference>
<proteinExistence type="inferred from homology"/>
<keyword evidence="2" id="KW-0560">Oxidoreductase</keyword>
<dbReference type="SMART" id="SM00822">
    <property type="entry name" value="PKS_KR"/>
    <property type="match status" value="1"/>
</dbReference>
<dbReference type="RefSeq" id="WP_030063219.1">
    <property type="nucleotide sequence ID" value="NZ_JRKI01000035.1"/>
</dbReference>
<protein>
    <submittedName>
        <fullName evidence="4">Short-chain dehydrogenase</fullName>
    </submittedName>
</protein>
<comment type="similarity">
    <text evidence="1">Belongs to the short-chain dehydrogenases/reductases (SDR) family.</text>
</comment>
<evidence type="ECO:0000313" key="4">
    <source>
        <dbReference type="EMBL" id="KIZ15023.1"/>
    </source>
</evidence>
<dbReference type="CDD" id="cd05233">
    <property type="entry name" value="SDR_c"/>
    <property type="match status" value="1"/>
</dbReference>
<dbReference type="Gene3D" id="3.40.50.720">
    <property type="entry name" value="NAD(P)-binding Rossmann-like Domain"/>
    <property type="match status" value="1"/>
</dbReference>
<name>A0A0D7CFP4_9ACTN</name>
<comment type="caution">
    <text evidence="4">The sequence shown here is derived from an EMBL/GenBank/DDBJ whole genome shotgun (WGS) entry which is preliminary data.</text>
</comment>
<dbReference type="InterPro" id="IPR057326">
    <property type="entry name" value="KR_dom"/>
</dbReference>
<dbReference type="PATRIC" id="fig|1240678.4.peg.6239"/>
<dbReference type="InterPro" id="IPR036291">
    <property type="entry name" value="NAD(P)-bd_dom_sf"/>
</dbReference>
<sequence>MTHQHGLLSGKVSLITGASSGIGAATARLFAREGAAVVLAARRVDRLRALVSEIRRTGAEAAYIATDVSQEEDVRRAVEFTVEKYGRLDLAFNNAGVGCDHESMHLMQQDTYDDVMGTNVRGVWHCLQHEISAMLHNGVGGSIVNNSSVAGLQAIPAGAPYIASKHAVIGLTKAAAAEYAPQGIRVNSVAPGTTRTEIIAGWFDRNPGLEEQLHRATPQARTAEPEEIAQAVAWLCSDRSSFVTGAVLPVDGGYTLV</sequence>
<accession>A0A0D7CFP4</accession>
<dbReference type="PANTHER" id="PTHR24321:SF11">
    <property type="entry name" value="BLR0893 PROTEIN"/>
    <property type="match status" value="1"/>
</dbReference>
<dbReference type="InterPro" id="IPR002347">
    <property type="entry name" value="SDR_fam"/>
</dbReference>
<organism evidence="4 5">
    <name type="scientific">Streptomyces natalensis ATCC 27448</name>
    <dbReference type="NCBI Taxonomy" id="1240678"/>
    <lineage>
        <taxon>Bacteria</taxon>
        <taxon>Bacillati</taxon>
        <taxon>Actinomycetota</taxon>
        <taxon>Actinomycetes</taxon>
        <taxon>Kitasatosporales</taxon>
        <taxon>Streptomycetaceae</taxon>
        <taxon>Streptomyces</taxon>
    </lineage>
</organism>
<reference evidence="4 5" key="1">
    <citation type="submission" date="2014-09" db="EMBL/GenBank/DDBJ databases">
        <title>Draft genome sequence of Streptomyces natalensis ATCC 27448, producer of the antifungal pimaricin.</title>
        <authorList>
            <person name="Mendes M.V."/>
            <person name="Beites T."/>
            <person name="Pires S."/>
            <person name="Santos C.L."/>
            <person name="Moradas-Ferreira P."/>
        </authorList>
    </citation>
    <scope>NUCLEOTIDE SEQUENCE [LARGE SCALE GENOMIC DNA]</scope>
    <source>
        <strain evidence="4 5">ATCC 27448</strain>
    </source>
</reference>
<dbReference type="SUPFAM" id="SSF51735">
    <property type="entry name" value="NAD(P)-binding Rossmann-fold domains"/>
    <property type="match status" value="1"/>
</dbReference>
<dbReference type="GO" id="GO:0016491">
    <property type="term" value="F:oxidoreductase activity"/>
    <property type="evidence" value="ECO:0007669"/>
    <property type="project" value="UniProtKB-KW"/>
</dbReference>
<gene>
    <name evidence="4" type="ORF">SNA_29210</name>
</gene>